<sequence length="112" mass="13667">MHHKNKIILKDINLGNFIITNKNKFHFIDYDFSFFTNEDFKKKFDLKNNVILDTDLFQIDKSNKLTHFQKDYFKLAIVLLQHFFLIIFTLKKINIYFLWICCCFENLQSFLV</sequence>
<evidence type="ECO:0008006" key="4">
    <source>
        <dbReference type="Google" id="ProtNLM"/>
    </source>
</evidence>
<accession>A0AAI8FDW0</accession>
<name>A0AAI8FDW0_MESHY</name>
<evidence type="ECO:0000313" key="2">
    <source>
        <dbReference type="EMBL" id="AFX74331.1"/>
    </source>
</evidence>
<keyword evidence="1" id="KW-0812">Transmembrane</keyword>
<evidence type="ECO:0000313" key="3">
    <source>
        <dbReference type="Proteomes" id="UP000009399"/>
    </source>
</evidence>
<dbReference type="EMBL" id="CP003914">
    <property type="protein sequence ID" value="AFX74331.1"/>
    <property type="molecule type" value="Genomic_DNA"/>
</dbReference>
<proteinExistence type="predicted"/>
<dbReference type="AlphaFoldDB" id="A0AAI8FDW0"/>
<gene>
    <name evidence="2" type="ORF">MOS_407</name>
</gene>
<keyword evidence="1" id="KW-0472">Membrane</keyword>
<feature type="transmembrane region" description="Helical" evidence="1">
    <location>
        <begin position="72"/>
        <end position="90"/>
    </location>
</feature>
<reference evidence="2 3" key="1">
    <citation type="journal article" date="2013" name="Genome Announc.">
        <title>Complete Genome Sequence of Mycoplasma hyorhinis Strain SK76.</title>
        <authorList>
            <person name="Goodison S."/>
            <person name="Urquidi V."/>
            <person name="Kumar D."/>
            <person name="Reyes L."/>
            <person name="Rosser C.J."/>
        </authorList>
    </citation>
    <scope>NUCLEOTIDE SEQUENCE [LARGE SCALE GENOMIC DNA]</scope>
    <source>
        <strain evidence="2 3">SK76</strain>
    </source>
</reference>
<dbReference type="Proteomes" id="UP000009399">
    <property type="component" value="Chromosome"/>
</dbReference>
<evidence type="ECO:0000256" key="1">
    <source>
        <dbReference type="SAM" id="Phobius"/>
    </source>
</evidence>
<organism evidence="2 3">
    <name type="scientific">Mesomycoplasma hyorhinis SK76</name>
    <dbReference type="NCBI Taxonomy" id="1118964"/>
    <lineage>
        <taxon>Bacteria</taxon>
        <taxon>Bacillati</taxon>
        <taxon>Mycoplasmatota</taxon>
        <taxon>Mycoplasmoidales</taxon>
        <taxon>Metamycoplasmataceae</taxon>
        <taxon>Mesomycoplasma</taxon>
    </lineage>
</organism>
<dbReference type="KEGG" id="mhs:MOS_407"/>
<protein>
    <recommendedName>
        <fullName evidence="4">Protein kinase domain-containing protein</fullName>
    </recommendedName>
</protein>
<keyword evidence="1" id="KW-1133">Transmembrane helix</keyword>